<keyword evidence="3" id="KW-0732">Signal</keyword>
<proteinExistence type="inferred from homology"/>
<dbReference type="GO" id="GO:0006508">
    <property type="term" value="P:proteolysis"/>
    <property type="evidence" value="ECO:0007669"/>
    <property type="project" value="UniProtKB-KW"/>
</dbReference>
<keyword evidence="6" id="KW-0326">Glycosidase</keyword>
<reference evidence="6 7" key="1">
    <citation type="submission" date="2023-12" db="EMBL/GenBank/DDBJ databases">
        <title>A high-quality genome assembly for Dillenia turbinata (Dilleniales).</title>
        <authorList>
            <person name="Chanderbali A."/>
        </authorList>
    </citation>
    <scope>NUCLEOTIDE SEQUENCE [LARGE SCALE GENOMIC DNA]</scope>
    <source>
        <strain evidence="6">LSX21</strain>
        <tissue evidence="6">Leaf</tissue>
    </source>
</reference>
<dbReference type="EMBL" id="JBAMMX010000016">
    <property type="protein sequence ID" value="KAK6925419.1"/>
    <property type="molecule type" value="Genomic_DNA"/>
</dbReference>
<keyword evidence="6" id="KW-0858">Xylan degradation</keyword>
<keyword evidence="6" id="KW-0119">Carbohydrate metabolism</keyword>
<dbReference type="Gene3D" id="2.40.70.10">
    <property type="entry name" value="Acid Proteases"/>
    <property type="match status" value="1"/>
</dbReference>
<evidence type="ECO:0000313" key="6">
    <source>
        <dbReference type="EMBL" id="KAK6925419.1"/>
    </source>
</evidence>
<dbReference type="GO" id="GO:0004190">
    <property type="term" value="F:aspartic-type endopeptidase activity"/>
    <property type="evidence" value="ECO:0007669"/>
    <property type="project" value="InterPro"/>
</dbReference>
<feature type="non-terminal residue" evidence="6">
    <location>
        <position position="147"/>
    </location>
</feature>
<dbReference type="AlphaFoldDB" id="A0AAN8V2J4"/>
<organism evidence="6 7">
    <name type="scientific">Dillenia turbinata</name>
    <dbReference type="NCBI Taxonomy" id="194707"/>
    <lineage>
        <taxon>Eukaryota</taxon>
        <taxon>Viridiplantae</taxon>
        <taxon>Streptophyta</taxon>
        <taxon>Embryophyta</taxon>
        <taxon>Tracheophyta</taxon>
        <taxon>Spermatophyta</taxon>
        <taxon>Magnoliopsida</taxon>
        <taxon>eudicotyledons</taxon>
        <taxon>Gunneridae</taxon>
        <taxon>Pentapetalae</taxon>
        <taxon>Dilleniales</taxon>
        <taxon>Dilleniaceae</taxon>
        <taxon>Dillenia</taxon>
    </lineage>
</organism>
<dbReference type="InterPro" id="IPR032799">
    <property type="entry name" value="TAXi_C"/>
</dbReference>
<evidence type="ECO:0000256" key="4">
    <source>
        <dbReference type="ARBA" id="ARBA00022801"/>
    </source>
</evidence>
<protein>
    <submittedName>
        <fullName evidence="6">Xylanase inhibitor, C-terminal</fullName>
    </submittedName>
</protein>
<evidence type="ECO:0000256" key="2">
    <source>
        <dbReference type="ARBA" id="ARBA00022670"/>
    </source>
</evidence>
<feature type="domain" description="Peptidase A1" evidence="5">
    <location>
        <begin position="1"/>
        <end position="147"/>
    </location>
</feature>
<dbReference type="PROSITE" id="PS51767">
    <property type="entry name" value="PEPTIDASE_A1"/>
    <property type="match status" value="1"/>
</dbReference>
<accession>A0AAN8V2J4</accession>
<evidence type="ECO:0000259" key="5">
    <source>
        <dbReference type="PROSITE" id="PS51767"/>
    </source>
</evidence>
<dbReference type="Proteomes" id="UP001370490">
    <property type="component" value="Unassembled WGS sequence"/>
</dbReference>
<dbReference type="GO" id="GO:0016798">
    <property type="term" value="F:hydrolase activity, acting on glycosyl bonds"/>
    <property type="evidence" value="ECO:0007669"/>
    <property type="project" value="UniProtKB-KW"/>
</dbReference>
<name>A0AAN8V2J4_9MAGN</name>
<keyword evidence="6" id="KW-0624">Polysaccharide degradation</keyword>
<comment type="similarity">
    <text evidence="1">Belongs to the peptidase A1 family.</text>
</comment>
<dbReference type="GO" id="GO:0045493">
    <property type="term" value="P:xylan catabolic process"/>
    <property type="evidence" value="ECO:0007669"/>
    <property type="project" value="UniProtKB-KW"/>
</dbReference>
<keyword evidence="4 6" id="KW-0378">Hydrolase</keyword>
<sequence>MGKRKGLGVINSSPLFHYNVDVESLAINGRVLSIDPEVFKSSRYRGAIFDSGSTFVSLIDEAYIPFAHSIKTALSHLVPVTGLEGDLCYESSTSKAEDFPIISFEFAGKAIMHLRAEDYLVEGMAGLIPIRCIGIRKTVIRGATIIG</sequence>
<gene>
    <name evidence="6" type="ORF">RJ641_009745</name>
</gene>
<dbReference type="PANTHER" id="PTHR13683:SF375">
    <property type="entry name" value="PEPTIDASE A1 DOMAIN-CONTAINING PROTEIN"/>
    <property type="match status" value="1"/>
</dbReference>
<dbReference type="InterPro" id="IPR021109">
    <property type="entry name" value="Peptidase_aspartic_dom_sf"/>
</dbReference>
<dbReference type="Pfam" id="PF14541">
    <property type="entry name" value="TAXi_C"/>
    <property type="match status" value="1"/>
</dbReference>
<dbReference type="SUPFAM" id="SSF50630">
    <property type="entry name" value="Acid proteases"/>
    <property type="match status" value="1"/>
</dbReference>
<dbReference type="InterPro" id="IPR001461">
    <property type="entry name" value="Aspartic_peptidase_A1"/>
</dbReference>
<dbReference type="PANTHER" id="PTHR13683">
    <property type="entry name" value="ASPARTYL PROTEASES"/>
    <property type="match status" value="1"/>
</dbReference>
<evidence type="ECO:0000313" key="7">
    <source>
        <dbReference type="Proteomes" id="UP001370490"/>
    </source>
</evidence>
<dbReference type="InterPro" id="IPR033121">
    <property type="entry name" value="PEPTIDASE_A1"/>
</dbReference>
<keyword evidence="2" id="KW-0645">Protease</keyword>
<evidence type="ECO:0000256" key="1">
    <source>
        <dbReference type="ARBA" id="ARBA00007447"/>
    </source>
</evidence>
<evidence type="ECO:0000256" key="3">
    <source>
        <dbReference type="ARBA" id="ARBA00022729"/>
    </source>
</evidence>
<keyword evidence="7" id="KW-1185">Reference proteome</keyword>
<comment type="caution">
    <text evidence="6">The sequence shown here is derived from an EMBL/GenBank/DDBJ whole genome shotgun (WGS) entry which is preliminary data.</text>
</comment>